<dbReference type="Pfam" id="PF00069">
    <property type="entry name" value="Pkinase"/>
    <property type="match status" value="1"/>
</dbReference>
<proteinExistence type="predicted"/>
<keyword evidence="5" id="KW-0418">Kinase</keyword>
<evidence type="ECO:0000313" key="11">
    <source>
        <dbReference type="Proteomes" id="UP000467428"/>
    </source>
</evidence>
<evidence type="ECO:0000259" key="9">
    <source>
        <dbReference type="PROSITE" id="PS50011"/>
    </source>
</evidence>
<keyword evidence="8" id="KW-1133">Transmembrane helix</keyword>
<keyword evidence="11" id="KW-1185">Reference proteome</keyword>
<protein>
    <recommendedName>
        <fullName evidence="1">non-specific serine/threonine protein kinase</fullName>
        <ecNumber evidence="1">2.7.11.1</ecNumber>
    </recommendedName>
</protein>
<dbReference type="KEGG" id="marz:MARA_00760"/>
<keyword evidence="4" id="KW-0547">Nucleotide-binding</keyword>
<feature type="domain" description="Protein kinase" evidence="9">
    <location>
        <begin position="12"/>
        <end position="275"/>
    </location>
</feature>
<organism evidence="10 11">
    <name type="scientific">Mycolicibacterium arabiense</name>
    <dbReference type="NCBI Taxonomy" id="1286181"/>
    <lineage>
        <taxon>Bacteria</taxon>
        <taxon>Bacillati</taxon>
        <taxon>Actinomycetota</taxon>
        <taxon>Actinomycetes</taxon>
        <taxon>Mycobacteriales</taxon>
        <taxon>Mycobacteriaceae</taxon>
        <taxon>Mycolicibacterium</taxon>
    </lineage>
</organism>
<evidence type="ECO:0000256" key="7">
    <source>
        <dbReference type="SAM" id="MobiDB-lite"/>
    </source>
</evidence>
<evidence type="ECO:0000256" key="8">
    <source>
        <dbReference type="SAM" id="Phobius"/>
    </source>
</evidence>
<keyword evidence="6" id="KW-0067">ATP-binding</keyword>
<evidence type="ECO:0000256" key="1">
    <source>
        <dbReference type="ARBA" id="ARBA00012513"/>
    </source>
</evidence>
<dbReference type="PANTHER" id="PTHR43289:SF6">
    <property type="entry name" value="SERINE_THREONINE-PROTEIN KINASE NEKL-3"/>
    <property type="match status" value="1"/>
</dbReference>
<keyword evidence="8" id="KW-0812">Transmembrane</keyword>
<dbReference type="InterPro" id="IPR008271">
    <property type="entry name" value="Ser/Thr_kinase_AS"/>
</dbReference>
<evidence type="ECO:0000256" key="4">
    <source>
        <dbReference type="ARBA" id="ARBA00022741"/>
    </source>
</evidence>
<evidence type="ECO:0000256" key="2">
    <source>
        <dbReference type="ARBA" id="ARBA00022527"/>
    </source>
</evidence>
<dbReference type="GO" id="GO:0005524">
    <property type="term" value="F:ATP binding"/>
    <property type="evidence" value="ECO:0007669"/>
    <property type="project" value="UniProtKB-KW"/>
</dbReference>
<dbReference type="GO" id="GO:0004674">
    <property type="term" value="F:protein serine/threonine kinase activity"/>
    <property type="evidence" value="ECO:0007669"/>
    <property type="project" value="UniProtKB-KW"/>
</dbReference>
<dbReference type="AlphaFoldDB" id="A0A7I7RRG7"/>
<dbReference type="InterPro" id="IPR011009">
    <property type="entry name" value="Kinase-like_dom_sf"/>
</dbReference>
<dbReference type="SUPFAM" id="SSF56112">
    <property type="entry name" value="Protein kinase-like (PK-like)"/>
    <property type="match status" value="1"/>
</dbReference>
<dbReference type="Gene3D" id="1.10.510.10">
    <property type="entry name" value="Transferase(Phosphotransferase) domain 1"/>
    <property type="match status" value="1"/>
</dbReference>
<dbReference type="SMART" id="SM00220">
    <property type="entry name" value="S_TKc"/>
    <property type="match status" value="1"/>
</dbReference>
<evidence type="ECO:0000256" key="5">
    <source>
        <dbReference type="ARBA" id="ARBA00022777"/>
    </source>
</evidence>
<evidence type="ECO:0000256" key="3">
    <source>
        <dbReference type="ARBA" id="ARBA00022679"/>
    </source>
</evidence>
<dbReference type="Gene3D" id="3.30.200.20">
    <property type="entry name" value="Phosphorylase Kinase, domain 1"/>
    <property type="match status" value="1"/>
</dbReference>
<name>A0A7I7RRG7_9MYCO</name>
<sequence>MPLSPGTGFAGYTIVRPLGSGGMGHVYLVQHPRLPRQDALKVLRTDVSDDGEFRERFIQEADLASALSHPNILTVHDRGEYDEQLWIATAYIDGIDAAQLMREHPAGMSVDQVLTIVTAIANALDYAHDRGLLHRDVKPANILLSQPDKDRQRRIYLADFGIARPIADASGLTATNLTVGTVAYAAPEQLMGEDLDGRADQYALAATAHHLLTGTPLYDNTNPVAVISRHLSTPAPALSERRPDLAPLDGVLHTGLAKDPAERFANCMTFAQALTTAAGTSPTRSAIPQAAHTIAAEKYREPAAQPLVESTQRPIRRRPVIVGAAAVAVVALVAASLYFVLARSGSTDQPPSASSTAGAVNGTRKPVPAPAVDPNAEPAAPGNTARQVEVSFTQIGDSLNVRLHNPNLDVGLVRSPFELALLDDSGAIIANLGDQGLPGSPVSTIYQLPPNGDFGFSSLDAPKGRTVASLELTITGQWLEWSDVDAPQATVTDAAVVDDAGYSGPSVTGRVSLDAGGPLNALVVAFVKTAVGTVVSTTFSDCLQVGQQRVFETKSFDDVRGPYELESVVAYVTSVNGIGPAYTPSC</sequence>
<accession>A0A7I7RRG7</accession>
<dbReference type="EMBL" id="AP022592">
    <property type="protein sequence ID" value="BBY46646.1"/>
    <property type="molecule type" value="Genomic_DNA"/>
</dbReference>
<reference evidence="10 11" key="1">
    <citation type="journal article" date="2019" name="Emerg. Microbes Infect.">
        <title>Comprehensive subspecies identification of 175 nontuberculous mycobacteria species based on 7547 genomic profiles.</title>
        <authorList>
            <person name="Matsumoto Y."/>
            <person name="Kinjo T."/>
            <person name="Motooka D."/>
            <person name="Nabeya D."/>
            <person name="Jung N."/>
            <person name="Uechi K."/>
            <person name="Horii T."/>
            <person name="Iida T."/>
            <person name="Fujita J."/>
            <person name="Nakamura S."/>
        </authorList>
    </citation>
    <scope>NUCLEOTIDE SEQUENCE [LARGE SCALE GENOMIC DNA]</scope>
    <source>
        <strain evidence="10 11">JCM 18538</strain>
        <plasmid evidence="10">pJCM18538</plasmid>
    </source>
</reference>
<gene>
    <name evidence="10" type="ORF">MARA_00760</name>
</gene>
<dbReference type="PANTHER" id="PTHR43289">
    <property type="entry name" value="MITOGEN-ACTIVATED PROTEIN KINASE KINASE KINASE 20-RELATED"/>
    <property type="match status" value="1"/>
</dbReference>
<dbReference type="Proteomes" id="UP000467428">
    <property type="component" value="Plasmid pJCM18538"/>
</dbReference>
<keyword evidence="3" id="KW-0808">Transferase</keyword>
<keyword evidence="10" id="KW-0614">Plasmid</keyword>
<dbReference type="RefSeq" id="WP_163916140.1">
    <property type="nucleotide sequence ID" value="NZ_AP022592.1"/>
</dbReference>
<keyword evidence="2" id="KW-0723">Serine/threonine-protein kinase</keyword>
<dbReference type="CDD" id="cd14014">
    <property type="entry name" value="STKc_PknB_like"/>
    <property type="match status" value="1"/>
</dbReference>
<dbReference type="EC" id="2.7.11.1" evidence="1"/>
<feature type="region of interest" description="Disordered" evidence="7">
    <location>
        <begin position="344"/>
        <end position="384"/>
    </location>
</feature>
<evidence type="ECO:0000313" key="10">
    <source>
        <dbReference type="EMBL" id="BBY46646.1"/>
    </source>
</evidence>
<dbReference type="InterPro" id="IPR000719">
    <property type="entry name" value="Prot_kinase_dom"/>
</dbReference>
<geneLocation type="plasmid" evidence="10">
    <name>pJCM18538</name>
</geneLocation>
<dbReference type="GO" id="GO:0080090">
    <property type="term" value="P:regulation of primary metabolic process"/>
    <property type="evidence" value="ECO:0007669"/>
    <property type="project" value="UniProtKB-ARBA"/>
</dbReference>
<evidence type="ECO:0000256" key="6">
    <source>
        <dbReference type="ARBA" id="ARBA00022840"/>
    </source>
</evidence>
<keyword evidence="8" id="KW-0472">Membrane</keyword>
<feature type="transmembrane region" description="Helical" evidence="8">
    <location>
        <begin position="320"/>
        <end position="341"/>
    </location>
</feature>
<feature type="compositionally biased region" description="Polar residues" evidence="7">
    <location>
        <begin position="344"/>
        <end position="358"/>
    </location>
</feature>
<dbReference type="PROSITE" id="PS00108">
    <property type="entry name" value="PROTEIN_KINASE_ST"/>
    <property type="match status" value="1"/>
</dbReference>
<dbReference type="PROSITE" id="PS50011">
    <property type="entry name" value="PROTEIN_KINASE_DOM"/>
    <property type="match status" value="1"/>
</dbReference>